<evidence type="ECO:0000256" key="1">
    <source>
        <dbReference type="PROSITE-ProRule" id="PRU00023"/>
    </source>
</evidence>
<reference evidence="3 4" key="1">
    <citation type="journal article" date="2020" name="Nature">
        <title>Six reference-quality genomes reveal evolution of bat adaptations.</title>
        <authorList>
            <person name="Jebb D."/>
            <person name="Huang Z."/>
            <person name="Pippel M."/>
            <person name="Hughes G.M."/>
            <person name="Lavrichenko K."/>
            <person name="Devanna P."/>
            <person name="Winkler S."/>
            <person name="Jermiin L.S."/>
            <person name="Skirmuntt E.C."/>
            <person name="Katzourakis A."/>
            <person name="Burkitt-Gray L."/>
            <person name="Ray D.A."/>
            <person name="Sullivan K.A.M."/>
            <person name="Roscito J.G."/>
            <person name="Kirilenko B.M."/>
            <person name="Davalos L.M."/>
            <person name="Corthals A.P."/>
            <person name="Power M.L."/>
            <person name="Jones G."/>
            <person name="Ransome R.D."/>
            <person name="Dechmann D.K.N."/>
            <person name="Locatelli A.G."/>
            <person name="Puechmaille S.J."/>
            <person name="Fedrigo O."/>
            <person name="Jarvis E.D."/>
            <person name="Hiller M."/>
            <person name="Vernes S.C."/>
            <person name="Myers E.W."/>
            <person name="Teeling E.C."/>
        </authorList>
    </citation>
    <scope>NUCLEOTIDE SEQUENCE [LARGE SCALE GENOMIC DNA]</scope>
    <source>
        <strain evidence="3">Bat1K_MPI-CBG_1</strain>
    </source>
</reference>
<dbReference type="PANTHER" id="PTHR16036:SF2">
    <property type="entry name" value="TRNA ENDONUCLEASE ANKZF1"/>
    <property type="match status" value="1"/>
</dbReference>
<feature type="region of interest" description="Disordered" evidence="2">
    <location>
        <begin position="63"/>
        <end position="118"/>
    </location>
</feature>
<protein>
    <submittedName>
        <fullName evidence="3">Ankyrin repeat and zinc finger peptidyl tRNA hydrolase 1</fullName>
    </submittedName>
</protein>
<dbReference type="Proteomes" id="UP000664940">
    <property type="component" value="Unassembled WGS sequence"/>
</dbReference>
<dbReference type="EMBL" id="JABVXQ010000004">
    <property type="protein sequence ID" value="KAF6112702.1"/>
    <property type="molecule type" value="Genomic_DNA"/>
</dbReference>
<keyword evidence="1" id="KW-0040">ANK repeat</keyword>
<proteinExistence type="predicted"/>
<dbReference type="InterPro" id="IPR036770">
    <property type="entry name" value="Ankyrin_rpt-contain_sf"/>
</dbReference>
<dbReference type="GO" id="GO:0036503">
    <property type="term" value="P:ERAD pathway"/>
    <property type="evidence" value="ECO:0007669"/>
    <property type="project" value="TreeGrafter"/>
</dbReference>
<dbReference type="Gene3D" id="1.25.40.20">
    <property type="entry name" value="Ankyrin repeat-containing domain"/>
    <property type="match status" value="1"/>
</dbReference>
<sequence>MRERKKATKEENKVPSDENEALGQNEDSPEQGSGSEGEDAFQVELELVESTIGTLDLRECEILPKRRRRKRNKREKSQDLETGAHVTLPQQPREEVFSQPARAQAAPSEPSLEEDKVPSHSELWDMLLAACRAGDVGMLQTWLAASPIDPEVLSLLSAPLGSGGFTLLHAAAAAGRGSVVRLLLEAGADPTVQDSRTRPPYAVAADRSTRNEFRRFMEKHPDAYDYGKAQGARATDTRNGGTAGYAEKGAEGSPAAAGGAAAEAAGAGGAGTGGAAAICLSERQGEESSGCRAPTSCPVGSPCPPDP</sequence>
<feature type="compositionally biased region" description="Basic residues" evidence="2">
    <location>
        <begin position="65"/>
        <end position="74"/>
    </location>
</feature>
<evidence type="ECO:0000313" key="3">
    <source>
        <dbReference type="EMBL" id="KAF6112702.1"/>
    </source>
</evidence>
<gene>
    <name evidence="3" type="ORF">HJG60_000731</name>
</gene>
<comment type="caution">
    <text evidence="3">The sequence shown here is derived from an EMBL/GenBank/DDBJ whole genome shotgun (WGS) entry which is preliminary data.</text>
</comment>
<evidence type="ECO:0000256" key="2">
    <source>
        <dbReference type="SAM" id="MobiDB-lite"/>
    </source>
</evidence>
<feature type="region of interest" description="Disordered" evidence="2">
    <location>
        <begin position="282"/>
        <end position="307"/>
    </location>
</feature>
<dbReference type="AlphaFoldDB" id="A0A834EFS9"/>
<feature type="region of interest" description="Disordered" evidence="2">
    <location>
        <begin position="227"/>
        <end position="255"/>
    </location>
</feature>
<dbReference type="SUPFAM" id="SSF48403">
    <property type="entry name" value="Ankyrin repeat"/>
    <property type="match status" value="1"/>
</dbReference>
<dbReference type="Pfam" id="PF00023">
    <property type="entry name" value="Ank"/>
    <property type="match status" value="1"/>
</dbReference>
<keyword evidence="3" id="KW-0378">Hydrolase</keyword>
<dbReference type="SMART" id="SM00248">
    <property type="entry name" value="ANK"/>
    <property type="match status" value="2"/>
</dbReference>
<dbReference type="InterPro" id="IPR047139">
    <property type="entry name" value="ANKZ1/VMS1"/>
</dbReference>
<dbReference type="InterPro" id="IPR002110">
    <property type="entry name" value="Ankyrin_rpt"/>
</dbReference>
<feature type="repeat" description="ANK" evidence="1">
    <location>
        <begin position="163"/>
        <end position="195"/>
    </location>
</feature>
<organism evidence="3 4">
    <name type="scientific">Phyllostomus discolor</name>
    <name type="common">pale spear-nosed bat</name>
    <dbReference type="NCBI Taxonomy" id="89673"/>
    <lineage>
        <taxon>Eukaryota</taxon>
        <taxon>Metazoa</taxon>
        <taxon>Chordata</taxon>
        <taxon>Craniata</taxon>
        <taxon>Vertebrata</taxon>
        <taxon>Euteleostomi</taxon>
        <taxon>Mammalia</taxon>
        <taxon>Eutheria</taxon>
        <taxon>Laurasiatheria</taxon>
        <taxon>Chiroptera</taxon>
        <taxon>Yangochiroptera</taxon>
        <taxon>Phyllostomidae</taxon>
        <taxon>Phyllostominae</taxon>
        <taxon>Phyllostomus</taxon>
    </lineage>
</organism>
<dbReference type="PROSITE" id="PS50088">
    <property type="entry name" value="ANK_REPEAT"/>
    <property type="match status" value="1"/>
</dbReference>
<evidence type="ECO:0000313" key="4">
    <source>
        <dbReference type="Proteomes" id="UP000664940"/>
    </source>
</evidence>
<name>A0A834EFS9_9CHIR</name>
<feature type="region of interest" description="Disordered" evidence="2">
    <location>
        <begin position="1"/>
        <end position="45"/>
    </location>
</feature>
<feature type="compositionally biased region" description="Basic and acidic residues" evidence="2">
    <location>
        <begin position="1"/>
        <end position="16"/>
    </location>
</feature>
<dbReference type="PANTHER" id="PTHR16036">
    <property type="entry name" value="ANKYRIN REPEAT AND ZINC FINGER DOMAIN-CONTAINING PROTEIN 1"/>
    <property type="match status" value="1"/>
</dbReference>
<accession>A0A834EFS9</accession>
<dbReference type="PROSITE" id="PS50297">
    <property type="entry name" value="ANK_REP_REGION"/>
    <property type="match status" value="1"/>
</dbReference>
<dbReference type="GO" id="GO:0016787">
    <property type="term" value="F:hydrolase activity"/>
    <property type="evidence" value="ECO:0007669"/>
    <property type="project" value="UniProtKB-KW"/>
</dbReference>